<evidence type="ECO:0000256" key="2">
    <source>
        <dbReference type="ARBA" id="ARBA00022723"/>
    </source>
</evidence>
<accession>A0AAP6JII0</accession>
<protein>
    <submittedName>
        <fullName evidence="6">Endonuclease</fullName>
    </submittedName>
</protein>
<keyword evidence="2" id="KW-0479">Metal-binding</keyword>
<keyword evidence="7" id="KW-1185">Reference proteome</keyword>
<evidence type="ECO:0000256" key="4">
    <source>
        <dbReference type="ARBA" id="ARBA00023014"/>
    </source>
</evidence>
<evidence type="ECO:0000256" key="1">
    <source>
        <dbReference type="ARBA" id="ARBA00022485"/>
    </source>
</evidence>
<organism evidence="6 7">
    <name type="scientific">Natronospira elongata</name>
    <dbReference type="NCBI Taxonomy" id="3110268"/>
    <lineage>
        <taxon>Bacteria</taxon>
        <taxon>Pseudomonadati</taxon>
        <taxon>Pseudomonadota</taxon>
        <taxon>Gammaproteobacteria</taxon>
        <taxon>Natronospirales</taxon>
        <taxon>Natronospiraceae</taxon>
        <taxon>Natronospira</taxon>
    </lineage>
</organism>
<name>A0AAP6JII0_9GAMM</name>
<dbReference type="Gene3D" id="1.10.1670.10">
    <property type="entry name" value="Helix-hairpin-Helix base-excision DNA repair enzymes (C-terminal)"/>
    <property type="match status" value="1"/>
</dbReference>
<dbReference type="EMBL" id="JAYGII010000015">
    <property type="protein sequence ID" value="MEA5445779.1"/>
    <property type="molecule type" value="Genomic_DNA"/>
</dbReference>
<dbReference type="GO" id="GO:0051539">
    <property type="term" value="F:4 iron, 4 sulfur cluster binding"/>
    <property type="evidence" value="ECO:0007669"/>
    <property type="project" value="UniProtKB-KW"/>
</dbReference>
<keyword evidence="1" id="KW-0004">4Fe-4S</keyword>
<dbReference type="SMART" id="SM00478">
    <property type="entry name" value="ENDO3c"/>
    <property type="match status" value="1"/>
</dbReference>
<evidence type="ECO:0000313" key="6">
    <source>
        <dbReference type="EMBL" id="MEA5445779.1"/>
    </source>
</evidence>
<dbReference type="PANTHER" id="PTHR10359:SF19">
    <property type="entry name" value="DNA REPAIR GLYCOSYLASE MJ1434-RELATED"/>
    <property type="match status" value="1"/>
</dbReference>
<dbReference type="RefSeq" id="WP_346051553.1">
    <property type="nucleotide sequence ID" value="NZ_JAYGII010000015.1"/>
</dbReference>
<sequence>MKPNPASRKAHPPAIDRRRLRRVFERLLAHHGPQHWWPHDGHPFEIMIGAVLTQNTAWTNVEKAMERLRRARALTARRILALPQGELAELIRPSGYYNIKADRLQHLCRWYQEGGGFQVLNEWDTATLRRSLLAVKGVGPETCDDILLYAFERPVFVVDAYTFRLFQRLGLIEEGHRYESLRAAVETAIGPHTAFFNELHALVVRHCSGTCKPRPLCQSCPLRRQCAYNRQLVAQPR</sequence>
<dbReference type="GO" id="GO:0004519">
    <property type="term" value="F:endonuclease activity"/>
    <property type="evidence" value="ECO:0007669"/>
    <property type="project" value="UniProtKB-KW"/>
</dbReference>
<proteinExistence type="predicted"/>
<dbReference type="InterPro" id="IPR011257">
    <property type="entry name" value="DNA_glycosylase"/>
</dbReference>
<evidence type="ECO:0000259" key="5">
    <source>
        <dbReference type="SMART" id="SM00478"/>
    </source>
</evidence>
<dbReference type="Pfam" id="PF00730">
    <property type="entry name" value="HhH-GPD"/>
    <property type="match status" value="1"/>
</dbReference>
<keyword evidence="6" id="KW-0540">Nuclease</keyword>
<keyword evidence="6" id="KW-0255">Endonuclease</keyword>
<dbReference type="InterPro" id="IPR003265">
    <property type="entry name" value="HhH-GPD_domain"/>
</dbReference>
<feature type="domain" description="HhH-GPD" evidence="5">
    <location>
        <begin position="52"/>
        <end position="209"/>
    </location>
</feature>
<dbReference type="Proteomes" id="UP001302316">
    <property type="component" value="Unassembled WGS sequence"/>
</dbReference>
<evidence type="ECO:0000313" key="7">
    <source>
        <dbReference type="Proteomes" id="UP001302316"/>
    </source>
</evidence>
<evidence type="ECO:0000256" key="3">
    <source>
        <dbReference type="ARBA" id="ARBA00023004"/>
    </source>
</evidence>
<dbReference type="Gene3D" id="1.10.340.30">
    <property type="entry name" value="Hypothetical protein, domain 2"/>
    <property type="match status" value="1"/>
</dbReference>
<keyword evidence="4" id="KW-0411">Iron-sulfur</keyword>
<dbReference type="SUPFAM" id="SSF48150">
    <property type="entry name" value="DNA-glycosylase"/>
    <property type="match status" value="1"/>
</dbReference>
<dbReference type="PANTHER" id="PTHR10359">
    <property type="entry name" value="A/G-SPECIFIC ADENINE GLYCOSYLASE/ENDONUCLEASE III"/>
    <property type="match status" value="1"/>
</dbReference>
<dbReference type="GO" id="GO:0046872">
    <property type="term" value="F:metal ion binding"/>
    <property type="evidence" value="ECO:0007669"/>
    <property type="project" value="UniProtKB-KW"/>
</dbReference>
<reference evidence="6 7" key="1">
    <citation type="submission" date="2023-12" db="EMBL/GenBank/DDBJ databases">
        <title>Whole-genome sequencing of halo(alkali)philic microorganisms from hypersaline lakes.</title>
        <authorList>
            <person name="Sorokin D.Y."/>
            <person name="Merkel A.Y."/>
            <person name="Messina E."/>
            <person name="Yakimov M."/>
        </authorList>
    </citation>
    <scope>NUCLEOTIDE SEQUENCE [LARGE SCALE GENOMIC DNA]</scope>
    <source>
        <strain evidence="6 7">AB-CW1</strain>
    </source>
</reference>
<keyword evidence="3" id="KW-0408">Iron</keyword>
<dbReference type="GO" id="GO:0006284">
    <property type="term" value="P:base-excision repair"/>
    <property type="evidence" value="ECO:0007669"/>
    <property type="project" value="InterPro"/>
</dbReference>
<dbReference type="AlphaFoldDB" id="A0AAP6JII0"/>
<dbReference type="PIRSF" id="PIRSF001435">
    <property type="entry name" value="Nth"/>
    <property type="match status" value="1"/>
</dbReference>
<comment type="caution">
    <text evidence="6">The sequence shown here is derived from an EMBL/GenBank/DDBJ whole genome shotgun (WGS) entry which is preliminary data.</text>
</comment>
<dbReference type="CDD" id="cd00056">
    <property type="entry name" value="ENDO3c"/>
    <property type="match status" value="1"/>
</dbReference>
<keyword evidence="6" id="KW-0378">Hydrolase</keyword>
<dbReference type="InterPro" id="IPR023170">
    <property type="entry name" value="HhH_base_excis_C"/>
</dbReference>
<gene>
    <name evidence="6" type="ORF">VCB98_08100</name>
</gene>